<feature type="chain" id="PRO_5015780947" description="Alginate export protein" evidence="2">
    <location>
        <begin position="24"/>
        <end position="540"/>
    </location>
</feature>
<feature type="compositionally biased region" description="Low complexity" evidence="1">
    <location>
        <begin position="62"/>
        <end position="72"/>
    </location>
</feature>
<dbReference type="AlphaFoldDB" id="A0A2T5U4G4"/>
<evidence type="ECO:0000313" key="4">
    <source>
        <dbReference type="Proteomes" id="UP000244013"/>
    </source>
</evidence>
<proteinExistence type="predicted"/>
<protein>
    <recommendedName>
        <fullName evidence="5">Alginate export protein</fullName>
    </recommendedName>
</protein>
<accession>A0A2T5U4G4</accession>
<evidence type="ECO:0000256" key="1">
    <source>
        <dbReference type="SAM" id="MobiDB-lite"/>
    </source>
</evidence>
<gene>
    <name evidence="3" type="ORF">C8J25_105177</name>
</gene>
<evidence type="ECO:0000313" key="3">
    <source>
        <dbReference type="EMBL" id="PTW46397.1"/>
    </source>
</evidence>
<dbReference type="EMBL" id="QAYE01000005">
    <property type="protein sequence ID" value="PTW46397.1"/>
    <property type="molecule type" value="Genomic_DNA"/>
</dbReference>
<evidence type="ECO:0000256" key="2">
    <source>
        <dbReference type="SAM" id="SignalP"/>
    </source>
</evidence>
<dbReference type="RefSeq" id="WP_244186992.1">
    <property type="nucleotide sequence ID" value="NZ_QAYE01000005.1"/>
</dbReference>
<comment type="caution">
    <text evidence="3">The sequence shown here is derived from an EMBL/GenBank/DDBJ whole genome shotgun (WGS) entry which is preliminary data.</text>
</comment>
<name>A0A2T5U4G4_9SPHN</name>
<feature type="region of interest" description="Disordered" evidence="1">
    <location>
        <begin position="54"/>
        <end position="97"/>
    </location>
</feature>
<reference evidence="3 4" key="1">
    <citation type="submission" date="2018-04" db="EMBL/GenBank/DDBJ databases">
        <title>Genomic Encyclopedia of Type Strains, Phase III (KMG-III): the genomes of soil and plant-associated and newly described type strains.</title>
        <authorList>
            <person name="Whitman W."/>
        </authorList>
    </citation>
    <scope>NUCLEOTIDE SEQUENCE [LARGE SCALE GENOMIC DNA]</scope>
    <source>
        <strain evidence="3 4">MA-olki</strain>
    </source>
</reference>
<dbReference type="GeneID" id="91006232"/>
<keyword evidence="2" id="KW-0732">Signal</keyword>
<feature type="signal peptide" evidence="2">
    <location>
        <begin position="1"/>
        <end position="23"/>
    </location>
</feature>
<sequence>MTRSRLLAAGAVRAMLLAGGVVAAVLPVAAVAQHSMAMPGMTMPDAVRKTTVKKAKSRPAAKRSAAPAVPASQSGRAVDHSAMDHPAPVAPPAPAAPSAMPDAMPGMDHAQMDHSAMPGMAMDHSAMGHAMIADPAYRAASDAAVAKMPAGSAMAGMAMGTSAGFYSQGSGTSRLPAAEGPMRGYMTQAGEWALMAHGYAWGVATDQGGPRGRSEAFVQSMAMLMADRDLGDRFHIQLRTMNSLEPLMGARGYTNLFATGELANDRPLVDRQHPHDLFMELAAKIDYRLGNGDTVFLYGGPVGEPALGPSAFMHRGSARYQPMSPITHHWFDSTHITYGVVTAGYATPAFQLEASAFKGREPDEHRWNIETPRLDSWSVRGTWTPSPFWAVQVSHGRLKEPEAQHPGEDENRSTASVQYARGGLATTFAYSLKDRVPGEKLSAFLAEATYELSARHAVFGRVENVANDELFPDEGDPLHDRKFRVTKAEVGYAYRLPIVGPLGLALGGTVAAYAKPAALEAAYGKTPVSWTLFSKLAVGL</sequence>
<organism evidence="3 4">
    <name type="scientific">Sphingomonas faeni</name>
    <dbReference type="NCBI Taxonomy" id="185950"/>
    <lineage>
        <taxon>Bacteria</taxon>
        <taxon>Pseudomonadati</taxon>
        <taxon>Pseudomonadota</taxon>
        <taxon>Alphaproteobacteria</taxon>
        <taxon>Sphingomonadales</taxon>
        <taxon>Sphingomonadaceae</taxon>
        <taxon>Sphingomonas</taxon>
    </lineage>
</organism>
<dbReference type="Proteomes" id="UP000244013">
    <property type="component" value="Unassembled WGS sequence"/>
</dbReference>
<evidence type="ECO:0008006" key="5">
    <source>
        <dbReference type="Google" id="ProtNLM"/>
    </source>
</evidence>